<dbReference type="AlphaFoldDB" id="A0A7D3VNB5"/>
<sequence>MEGVLILAGTVVAILCGIAILTGGIVLFAVGRGNSRMSSAGFVILGTGTIVGAVTLLALNVLEKDAFGVHRVVEMVVQLVFDAVGWTLLVLATNRLRKTEASPATGYGDQHPPAH</sequence>
<dbReference type="RefSeq" id="WP_173091934.1">
    <property type="nucleotide sequence ID" value="NZ_CP053892.1"/>
</dbReference>
<name>A0A7D3VNB5_ACTVE</name>
<protein>
    <submittedName>
        <fullName evidence="2">Uncharacterized protein</fullName>
    </submittedName>
</protein>
<dbReference type="EMBL" id="CP053892">
    <property type="protein sequence ID" value="QKG18598.1"/>
    <property type="molecule type" value="Genomic_DNA"/>
</dbReference>
<evidence type="ECO:0000313" key="2">
    <source>
        <dbReference type="EMBL" id="QKG18598.1"/>
    </source>
</evidence>
<dbReference type="Proteomes" id="UP000501240">
    <property type="component" value="Chromosome"/>
</dbReference>
<accession>A0A7D3VNB5</accession>
<keyword evidence="1" id="KW-1133">Transmembrane helix</keyword>
<feature type="transmembrane region" description="Helical" evidence="1">
    <location>
        <begin position="42"/>
        <end position="62"/>
    </location>
</feature>
<evidence type="ECO:0000256" key="1">
    <source>
        <dbReference type="SAM" id="Phobius"/>
    </source>
</evidence>
<organism evidence="2 3">
    <name type="scientific">Actinomadura verrucosospora</name>
    <dbReference type="NCBI Taxonomy" id="46165"/>
    <lineage>
        <taxon>Bacteria</taxon>
        <taxon>Bacillati</taxon>
        <taxon>Actinomycetota</taxon>
        <taxon>Actinomycetes</taxon>
        <taxon>Streptosporangiales</taxon>
        <taxon>Thermomonosporaceae</taxon>
        <taxon>Actinomadura</taxon>
    </lineage>
</organism>
<evidence type="ECO:0000313" key="3">
    <source>
        <dbReference type="Proteomes" id="UP000501240"/>
    </source>
</evidence>
<gene>
    <name evidence="2" type="ORF">ACTIVE_0232</name>
</gene>
<keyword evidence="1" id="KW-0812">Transmembrane</keyword>
<feature type="transmembrane region" description="Helical" evidence="1">
    <location>
        <begin position="6"/>
        <end position="30"/>
    </location>
</feature>
<keyword evidence="1" id="KW-0472">Membrane</keyword>
<keyword evidence="3" id="KW-1185">Reference proteome</keyword>
<proteinExistence type="predicted"/>
<feature type="transmembrane region" description="Helical" evidence="1">
    <location>
        <begin position="68"/>
        <end position="92"/>
    </location>
</feature>
<reference evidence="2 3" key="1">
    <citation type="submission" date="2020-05" db="EMBL/GenBank/DDBJ databases">
        <title>Actinomadura verrucosospora NRRL-B18236 (PFL_A860) Genome sequencing and assembly.</title>
        <authorList>
            <person name="Samborskyy M."/>
        </authorList>
    </citation>
    <scope>NUCLEOTIDE SEQUENCE [LARGE SCALE GENOMIC DNA]</scope>
    <source>
        <strain evidence="2 3">NRRL:B18236</strain>
    </source>
</reference>